<organism evidence="2 3">
    <name type="scientific">Drosophila virilis</name>
    <name type="common">Fruit fly</name>
    <dbReference type="NCBI Taxonomy" id="7244"/>
    <lineage>
        <taxon>Eukaryota</taxon>
        <taxon>Metazoa</taxon>
        <taxon>Ecdysozoa</taxon>
        <taxon>Arthropoda</taxon>
        <taxon>Hexapoda</taxon>
        <taxon>Insecta</taxon>
        <taxon>Pterygota</taxon>
        <taxon>Neoptera</taxon>
        <taxon>Endopterygota</taxon>
        <taxon>Diptera</taxon>
        <taxon>Brachycera</taxon>
        <taxon>Muscomorpha</taxon>
        <taxon>Ephydroidea</taxon>
        <taxon>Drosophilidae</taxon>
        <taxon>Drosophila</taxon>
    </lineage>
</organism>
<feature type="compositionally biased region" description="Basic and acidic residues" evidence="1">
    <location>
        <begin position="115"/>
        <end position="131"/>
    </location>
</feature>
<evidence type="ECO:0000313" key="3">
    <source>
        <dbReference type="Proteomes" id="UP000008792"/>
    </source>
</evidence>
<dbReference type="EMBL" id="CH940653">
    <property type="protein sequence ID" value="EDW62834.1"/>
    <property type="molecule type" value="Genomic_DNA"/>
</dbReference>
<feature type="compositionally biased region" description="Basic and acidic residues" evidence="1">
    <location>
        <begin position="155"/>
        <end position="194"/>
    </location>
</feature>
<dbReference type="OrthoDB" id="7871277at2759"/>
<proteinExistence type="predicted"/>
<name>B4M7R7_DROVI</name>
<dbReference type="KEGG" id="dvi:6633489"/>
<dbReference type="HOGENOM" id="CLU_937728_0_0_1"/>
<evidence type="ECO:0000313" key="2">
    <source>
        <dbReference type="EMBL" id="EDW62834.1"/>
    </source>
</evidence>
<gene>
    <name evidence="2" type="primary">Dvir\GJ17039</name>
    <name evidence="2" type="ORF">Dvir_GJ17039</name>
</gene>
<protein>
    <submittedName>
        <fullName evidence="2">Uncharacterized protein, isoform A</fullName>
    </submittedName>
</protein>
<dbReference type="AlphaFoldDB" id="B4M7R7"/>
<accession>B4M7R7</accession>
<dbReference type="OMA" id="RQQAPYM"/>
<feature type="compositionally biased region" description="Polar residues" evidence="1">
    <location>
        <begin position="69"/>
        <end position="83"/>
    </location>
</feature>
<dbReference type="Proteomes" id="UP000008792">
    <property type="component" value="Unassembled WGS sequence"/>
</dbReference>
<keyword evidence="3" id="KW-1185">Reference proteome</keyword>
<sequence length="297" mass="33843">MANRNKSLPLKKFKRVASKALRMERERSELELQMLNAAKPNKVLRDPEPEIKPVPPQEPSTLMPPLSPKRQTQVNMRPSSQPPISRKEQSTTLVSSAPGLSKERRQQDDNVLASREPDDNITPRRKPDDKMQPSLLPEQTKQRRRSPDSMQQRQFQDEHVHQRRPKDDYINQRRPKDSDDLQHRRQVKQMHEHAHQHVRVATAAAAAAAATVVAQLRKDAIDAVARQQAPYMRMAALSSARSNSSNGSTSDQRRVIRNSNLLSSALSIIREMDPAFLETLCYAIHDQVTKDDPSESE</sequence>
<reference evidence="2 3" key="1">
    <citation type="journal article" date="2007" name="Nature">
        <title>Evolution of genes and genomes on the Drosophila phylogeny.</title>
        <authorList>
            <consortium name="Drosophila 12 Genomes Consortium"/>
            <person name="Clark A.G."/>
            <person name="Eisen M.B."/>
            <person name="Smith D.R."/>
            <person name="Bergman C.M."/>
            <person name="Oliver B."/>
            <person name="Markow T.A."/>
            <person name="Kaufman T.C."/>
            <person name="Kellis M."/>
            <person name="Gelbart W."/>
            <person name="Iyer V.N."/>
            <person name="Pollard D.A."/>
            <person name="Sackton T.B."/>
            <person name="Larracuente A.M."/>
            <person name="Singh N.D."/>
            <person name="Abad J.P."/>
            <person name="Abt D.N."/>
            <person name="Adryan B."/>
            <person name="Aguade M."/>
            <person name="Akashi H."/>
            <person name="Anderson W.W."/>
            <person name="Aquadro C.F."/>
            <person name="Ardell D.H."/>
            <person name="Arguello R."/>
            <person name="Artieri C.G."/>
            <person name="Barbash D.A."/>
            <person name="Barker D."/>
            <person name="Barsanti P."/>
            <person name="Batterham P."/>
            <person name="Batzoglou S."/>
            <person name="Begun D."/>
            <person name="Bhutkar A."/>
            <person name="Blanco E."/>
            <person name="Bosak S.A."/>
            <person name="Bradley R.K."/>
            <person name="Brand A.D."/>
            <person name="Brent M.R."/>
            <person name="Brooks A.N."/>
            <person name="Brown R.H."/>
            <person name="Butlin R.K."/>
            <person name="Caggese C."/>
            <person name="Calvi B.R."/>
            <person name="Bernardo de Carvalho A."/>
            <person name="Caspi A."/>
            <person name="Castrezana S."/>
            <person name="Celniker S.E."/>
            <person name="Chang J.L."/>
            <person name="Chapple C."/>
            <person name="Chatterji S."/>
            <person name="Chinwalla A."/>
            <person name="Civetta A."/>
            <person name="Clifton S.W."/>
            <person name="Comeron J.M."/>
            <person name="Costello J.C."/>
            <person name="Coyne J.A."/>
            <person name="Daub J."/>
            <person name="David R.G."/>
            <person name="Delcher A.L."/>
            <person name="Delehaunty K."/>
            <person name="Do C.B."/>
            <person name="Ebling H."/>
            <person name="Edwards K."/>
            <person name="Eickbush T."/>
            <person name="Evans J.D."/>
            <person name="Filipski A."/>
            <person name="Findeiss S."/>
            <person name="Freyhult E."/>
            <person name="Fulton L."/>
            <person name="Fulton R."/>
            <person name="Garcia A.C."/>
            <person name="Gardiner A."/>
            <person name="Garfield D.A."/>
            <person name="Garvin B.E."/>
            <person name="Gibson G."/>
            <person name="Gilbert D."/>
            <person name="Gnerre S."/>
            <person name="Godfrey J."/>
            <person name="Good R."/>
            <person name="Gotea V."/>
            <person name="Gravely B."/>
            <person name="Greenberg A.J."/>
            <person name="Griffiths-Jones S."/>
            <person name="Gross S."/>
            <person name="Guigo R."/>
            <person name="Gustafson E.A."/>
            <person name="Haerty W."/>
            <person name="Hahn M.W."/>
            <person name="Halligan D.L."/>
            <person name="Halpern A.L."/>
            <person name="Halter G.M."/>
            <person name="Han M.V."/>
            <person name="Heger A."/>
            <person name="Hillier L."/>
            <person name="Hinrichs A.S."/>
            <person name="Holmes I."/>
            <person name="Hoskins R.A."/>
            <person name="Hubisz M.J."/>
            <person name="Hultmark D."/>
            <person name="Huntley M.A."/>
            <person name="Jaffe D.B."/>
            <person name="Jagadeeshan S."/>
            <person name="Jeck W.R."/>
            <person name="Johnson J."/>
            <person name="Jones C.D."/>
            <person name="Jordan W.C."/>
            <person name="Karpen G.H."/>
            <person name="Kataoka E."/>
            <person name="Keightley P.D."/>
            <person name="Kheradpour P."/>
            <person name="Kirkness E.F."/>
            <person name="Koerich L.B."/>
            <person name="Kristiansen K."/>
            <person name="Kudrna D."/>
            <person name="Kulathinal R.J."/>
            <person name="Kumar S."/>
            <person name="Kwok R."/>
            <person name="Lander E."/>
            <person name="Langley C.H."/>
            <person name="Lapoint R."/>
            <person name="Lazzaro B.P."/>
            <person name="Lee S.J."/>
            <person name="Levesque L."/>
            <person name="Li R."/>
            <person name="Lin C.F."/>
            <person name="Lin M.F."/>
            <person name="Lindblad-Toh K."/>
            <person name="Llopart A."/>
            <person name="Long M."/>
            <person name="Low L."/>
            <person name="Lozovsky E."/>
            <person name="Lu J."/>
            <person name="Luo M."/>
            <person name="Machado C.A."/>
            <person name="Makalowski W."/>
            <person name="Marzo M."/>
            <person name="Matsuda M."/>
            <person name="Matzkin L."/>
            <person name="McAllister B."/>
            <person name="McBride C.S."/>
            <person name="McKernan B."/>
            <person name="McKernan K."/>
            <person name="Mendez-Lago M."/>
            <person name="Minx P."/>
            <person name="Mollenhauer M.U."/>
            <person name="Montooth K."/>
            <person name="Mount S.M."/>
            <person name="Mu X."/>
            <person name="Myers E."/>
            <person name="Negre B."/>
            <person name="Newfeld S."/>
            <person name="Nielsen R."/>
            <person name="Noor M.A."/>
            <person name="O'Grady P."/>
            <person name="Pachter L."/>
            <person name="Papaceit M."/>
            <person name="Parisi M.J."/>
            <person name="Parisi M."/>
            <person name="Parts L."/>
            <person name="Pedersen J.S."/>
            <person name="Pesole G."/>
            <person name="Phillippy A.M."/>
            <person name="Ponting C.P."/>
            <person name="Pop M."/>
            <person name="Porcelli D."/>
            <person name="Powell J.R."/>
            <person name="Prohaska S."/>
            <person name="Pruitt K."/>
            <person name="Puig M."/>
            <person name="Quesneville H."/>
            <person name="Ram K.R."/>
            <person name="Rand D."/>
            <person name="Rasmussen M.D."/>
            <person name="Reed L.K."/>
            <person name="Reenan R."/>
            <person name="Reily A."/>
            <person name="Remington K.A."/>
            <person name="Rieger T.T."/>
            <person name="Ritchie M.G."/>
            <person name="Robin C."/>
            <person name="Rogers Y.H."/>
            <person name="Rohde C."/>
            <person name="Rozas J."/>
            <person name="Rubenfield M.J."/>
            <person name="Ruiz A."/>
            <person name="Russo S."/>
            <person name="Salzberg S.L."/>
            <person name="Sanchez-Gracia A."/>
            <person name="Saranga D.J."/>
            <person name="Sato H."/>
            <person name="Schaeffer S.W."/>
            <person name="Schatz M.C."/>
            <person name="Schlenke T."/>
            <person name="Schwartz R."/>
            <person name="Segarra C."/>
            <person name="Singh R.S."/>
            <person name="Sirot L."/>
            <person name="Sirota M."/>
            <person name="Sisneros N.B."/>
            <person name="Smith C.D."/>
            <person name="Smith T.F."/>
            <person name="Spieth J."/>
            <person name="Stage D.E."/>
            <person name="Stark A."/>
            <person name="Stephan W."/>
            <person name="Strausberg R.L."/>
            <person name="Strempel S."/>
            <person name="Sturgill D."/>
            <person name="Sutton G."/>
            <person name="Sutton G.G."/>
            <person name="Tao W."/>
            <person name="Teichmann S."/>
            <person name="Tobari Y.N."/>
            <person name="Tomimura Y."/>
            <person name="Tsolas J.M."/>
            <person name="Valente V.L."/>
            <person name="Venter E."/>
            <person name="Venter J.C."/>
            <person name="Vicario S."/>
            <person name="Vieira F.G."/>
            <person name="Vilella A.J."/>
            <person name="Villasante A."/>
            <person name="Walenz B."/>
            <person name="Wang J."/>
            <person name="Wasserman M."/>
            <person name="Watts T."/>
            <person name="Wilson D."/>
            <person name="Wilson R.K."/>
            <person name="Wing R.A."/>
            <person name="Wolfner M.F."/>
            <person name="Wong A."/>
            <person name="Wong G.K."/>
            <person name="Wu C.I."/>
            <person name="Wu G."/>
            <person name="Yamamoto D."/>
            <person name="Yang H.P."/>
            <person name="Yang S.P."/>
            <person name="Yorke J.A."/>
            <person name="Yoshida K."/>
            <person name="Zdobnov E."/>
            <person name="Zhang P."/>
            <person name="Zhang Y."/>
            <person name="Zimin A.V."/>
            <person name="Baldwin J."/>
            <person name="Abdouelleil A."/>
            <person name="Abdulkadir J."/>
            <person name="Abebe A."/>
            <person name="Abera B."/>
            <person name="Abreu J."/>
            <person name="Acer S.C."/>
            <person name="Aftuck L."/>
            <person name="Alexander A."/>
            <person name="An P."/>
            <person name="Anderson E."/>
            <person name="Anderson S."/>
            <person name="Arachi H."/>
            <person name="Azer M."/>
            <person name="Bachantsang P."/>
            <person name="Barry A."/>
            <person name="Bayul T."/>
            <person name="Berlin A."/>
            <person name="Bessette D."/>
            <person name="Bloom T."/>
            <person name="Blye J."/>
            <person name="Boguslavskiy L."/>
            <person name="Bonnet C."/>
            <person name="Boukhgalter B."/>
            <person name="Bourzgui I."/>
            <person name="Brown A."/>
            <person name="Cahill P."/>
            <person name="Channer S."/>
            <person name="Cheshatsang Y."/>
            <person name="Chuda L."/>
            <person name="Citroen M."/>
            <person name="Collymore A."/>
            <person name="Cooke P."/>
            <person name="Costello M."/>
            <person name="D'Aco K."/>
            <person name="Daza R."/>
            <person name="De Haan G."/>
            <person name="DeGray S."/>
            <person name="DeMaso C."/>
            <person name="Dhargay N."/>
            <person name="Dooley K."/>
            <person name="Dooley E."/>
            <person name="Doricent M."/>
            <person name="Dorje P."/>
            <person name="Dorjee K."/>
            <person name="Dupes A."/>
            <person name="Elong R."/>
            <person name="Falk J."/>
            <person name="Farina A."/>
            <person name="Faro S."/>
            <person name="Ferguson D."/>
            <person name="Fisher S."/>
            <person name="Foley C.D."/>
            <person name="Franke A."/>
            <person name="Friedrich D."/>
            <person name="Gadbois L."/>
            <person name="Gearin G."/>
            <person name="Gearin C.R."/>
            <person name="Giannoukos G."/>
            <person name="Goode T."/>
            <person name="Graham J."/>
            <person name="Grandbois E."/>
            <person name="Grewal S."/>
            <person name="Gyaltsen K."/>
            <person name="Hafez N."/>
            <person name="Hagos B."/>
            <person name="Hall J."/>
            <person name="Henson C."/>
            <person name="Hollinger A."/>
            <person name="Honan T."/>
            <person name="Huard M.D."/>
            <person name="Hughes L."/>
            <person name="Hurhula B."/>
            <person name="Husby M.E."/>
            <person name="Kamat A."/>
            <person name="Kanga B."/>
            <person name="Kashin S."/>
            <person name="Khazanovich D."/>
            <person name="Kisner P."/>
            <person name="Lance K."/>
            <person name="Lara M."/>
            <person name="Lee W."/>
            <person name="Lennon N."/>
            <person name="Letendre F."/>
            <person name="LeVine R."/>
            <person name="Lipovsky A."/>
            <person name="Liu X."/>
            <person name="Liu J."/>
            <person name="Liu S."/>
            <person name="Lokyitsang T."/>
            <person name="Lokyitsang Y."/>
            <person name="Lubonja R."/>
            <person name="Lui A."/>
            <person name="MacDonald P."/>
            <person name="Magnisalis V."/>
            <person name="Maru K."/>
            <person name="Matthews C."/>
            <person name="McCusker W."/>
            <person name="McDonough S."/>
            <person name="Mehta T."/>
            <person name="Meldrim J."/>
            <person name="Meneus L."/>
            <person name="Mihai O."/>
            <person name="Mihalev A."/>
            <person name="Mihova T."/>
            <person name="Mittelman R."/>
            <person name="Mlenga V."/>
            <person name="Montmayeur A."/>
            <person name="Mulrain L."/>
            <person name="Navidi A."/>
            <person name="Naylor J."/>
            <person name="Negash T."/>
            <person name="Nguyen T."/>
            <person name="Nguyen N."/>
            <person name="Nicol R."/>
            <person name="Norbu C."/>
            <person name="Norbu N."/>
            <person name="Novod N."/>
            <person name="O'Neill B."/>
            <person name="Osman S."/>
            <person name="Markiewicz E."/>
            <person name="Oyono O.L."/>
            <person name="Patti C."/>
            <person name="Phunkhang P."/>
            <person name="Pierre F."/>
            <person name="Priest M."/>
            <person name="Raghuraman S."/>
            <person name="Rege F."/>
            <person name="Reyes R."/>
            <person name="Rise C."/>
            <person name="Rogov P."/>
            <person name="Ross K."/>
            <person name="Ryan E."/>
            <person name="Settipalli S."/>
            <person name="Shea T."/>
            <person name="Sherpa N."/>
            <person name="Shi L."/>
            <person name="Shih D."/>
            <person name="Sparrow T."/>
            <person name="Spaulding J."/>
            <person name="Stalker J."/>
            <person name="Stange-Thomann N."/>
            <person name="Stavropoulos S."/>
            <person name="Stone C."/>
            <person name="Strader C."/>
            <person name="Tesfaye S."/>
            <person name="Thomson T."/>
            <person name="Thoulutsang Y."/>
            <person name="Thoulutsang D."/>
            <person name="Topham K."/>
            <person name="Topping I."/>
            <person name="Tsamla T."/>
            <person name="Vassiliev H."/>
            <person name="Vo A."/>
            <person name="Wangchuk T."/>
            <person name="Wangdi T."/>
            <person name="Weiand M."/>
            <person name="Wilkinson J."/>
            <person name="Wilson A."/>
            <person name="Yadav S."/>
            <person name="Young G."/>
            <person name="Yu Q."/>
            <person name="Zembek L."/>
            <person name="Zhong D."/>
            <person name="Zimmer A."/>
            <person name="Zwirko Z."/>
            <person name="Jaffe D.B."/>
            <person name="Alvarez P."/>
            <person name="Brockman W."/>
            <person name="Butler J."/>
            <person name="Chin C."/>
            <person name="Gnerre S."/>
            <person name="Grabherr M."/>
            <person name="Kleber M."/>
            <person name="Mauceli E."/>
            <person name="MacCallum I."/>
        </authorList>
    </citation>
    <scope>NUCLEOTIDE SEQUENCE [LARGE SCALE GENOMIC DNA]</scope>
    <source>
        <strain evidence="3">Tucson 15010-1051.87</strain>
    </source>
</reference>
<feature type="region of interest" description="Disordered" evidence="1">
    <location>
        <begin position="32"/>
        <end position="194"/>
    </location>
</feature>
<evidence type="ECO:0000256" key="1">
    <source>
        <dbReference type="SAM" id="MobiDB-lite"/>
    </source>
</evidence>